<gene>
    <name evidence="1" type="ORF">MNEG_15603</name>
</gene>
<dbReference type="GeneID" id="25733281"/>
<dbReference type="AlphaFoldDB" id="A0A0D2MAH6"/>
<dbReference type="Proteomes" id="UP000054498">
    <property type="component" value="Unassembled WGS sequence"/>
</dbReference>
<dbReference type="EMBL" id="KK105696">
    <property type="protein sequence ID" value="KIY92360.1"/>
    <property type="molecule type" value="Genomic_DNA"/>
</dbReference>
<evidence type="ECO:0000313" key="1">
    <source>
        <dbReference type="EMBL" id="KIY92360.1"/>
    </source>
</evidence>
<dbReference type="KEGG" id="mng:MNEG_15603"/>
<reference evidence="1 2" key="1">
    <citation type="journal article" date="2013" name="BMC Genomics">
        <title>Reconstruction of the lipid metabolism for the microalga Monoraphidium neglectum from its genome sequence reveals characteristics suitable for biofuel production.</title>
        <authorList>
            <person name="Bogen C."/>
            <person name="Al-Dilaimi A."/>
            <person name="Albersmeier A."/>
            <person name="Wichmann J."/>
            <person name="Grundmann M."/>
            <person name="Rupp O."/>
            <person name="Lauersen K.J."/>
            <person name="Blifernez-Klassen O."/>
            <person name="Kalinowski J."/>
            <person name="Goesmann A."/>
            <person name="Mussgnug J.H."/>
            <person name="Kruse O."/>
        </authorList>
    </citation>
    <scope>NUCLEOTIDE SEQUENCE [LARGE SCALE GENOMIC DNA]</scope>
    <source>
        <strain evidence="1 2">SAG 48.87</strain>
    </source>
</reference>
<keyword evidence="2" id="KW-1185">Reference proteome</keyword>
<evidence type="ECO:0000313" key="2">
    <source>
        <dbReference type="Proteomes" id="UP000054498"/>
    </source>
</evidence>
<dbReference type="OrthoDB" id="417697at2759"/>
<sequence>MLSGAALKAHLGLLGMMGHDVGYDEQAIKLVDDVMMSRNIPNPRDMRLHDLLGPFGMINYRLLLAAKVVQTLADAEALLFLDRTFEELFNRYPANEVEALVRKELSGLSTGAVVTAMKMRRWSPVEEKLLAKALPKPFRFNDILRNAEGVAASSSHPGDWRFRDFDYE</sequence>
<accession>A0A0D2MAH6</accession>
<name>A0A0D2MAH6_9CHLO</name>
<organism evidence="1 2">
    <name type="scientific">Monoraphidium neglectum</name>
    <dbReference type="NCBI Taxonomy" id="145388"/>
    <lineage>
        <taxon>Eukaryota</taxon>
        <taxon>Viridiplantae</taxon>
        <taxon>Chlorophyta</taxon>
        <taxon>core chlorophytes</taxon>
        <taxon>Chlorophyceae</taxon>
        <taxon>CS clade</taxon>
        <taxon>Sphaeropleales</taxon>
        <taxon>Selenastraceae</taxon>
        <taxon>Monoraphidium</taxon>
    </lineage>
</organism>
<proteinExistence type="predicted"/>
<dbReference type="RefSeq" id="XP_013891380.1">
    <property type="nucleotide sequence ID" value="XM_014035926.1"/>
</dbReference>
<protein>
    <submittedName>
        <fullName evidence="1">Uncharacterized protein</fullName>
    </submittedName>
</protein>